<dbReference type="AlphaFoldDB" id="A0AAW2K735"/>
<gene>
    <name evidence="1" type="ORF">Sangu_3097900</name>
</gene>
<protein>
    <submittedName>
        <fullName evidence="1">Uncharacterized protein</fullName>
    </submittedName>
</protein>
<reference evidence="1" key="1">
    <citation type="submission" date="2020-06" db="EMBL/GenBank/DDBJ databases">
        <authorList>
            <person name="Li T."/>
            <person name="Hu X."/>
            <person name="Zhang T."/>
            <person name="Song X."/>
            <person name="Zhang H."/>
            <person name="Dai N."/>
            <person name="Sheng W."/>
            <person name="Hou X."/>
            <person name="Wei L."/>
        </authorList>
    </citation>
    <scope>NUCLEOTIDE SEQUENCE</scope>
    <source>
        <strain evidence="1">G01</strain>
        <tissue evidence="1">Leaf</tissue>
    </source>
</reference>
<organism evidence="1">
    <name type="scientific">Sesamum angustifolium</name>
    <dbReference type="NCBI Taxonomy" id="2727405"/>
    <lineage>
        <taxon>Eukaryota</taxon>
        <taxon>Viridiplantae</taxon>
        <taxon>Streptophyta</taxon>
        <taxon>Embryophyta</taxon>
        <taxon>Tracheophyta</taxon>
        <taxon>Spermatophyta</taxon>
        <taxon>Magnoliopsida</taxon>
        <taxon>eudicotyledons</taxon>
        <taxon>Gunneridae</taxon>
        <taxon>Pentapetalae</taxon>
        <taxon>asterids</taxon>
        <taxon>lamiids</taxon>
        <taxon>Lamiales</taxon>
        <taxon>Pedaliaceae</taxon>
        <taxon>Sesamum</taxon>
    </lineage>
</organism>
<sequence>MTQPPLAVIFGNSRGAAICWKFIRYHGFGEGDSLSLIFRALQSGIGRPGGPFEGTPVFRATAGGSPVEPIEGIPVLQL</sequence>
<dbReference type="EMBL" id="JACGWK010000256">
    <property type="protein sequence ID" value="KAL0302490.1"/>
    <property type="molecule type" value="Genomic_DNA"/>
</dbReference>
<proteinExistence type="predicted"/>
<name>A0AAW2K735_9LAMI</name>
<reference evidence="1" key="2">
    <citation type="journal article" date="2024" name="Plant">
        <title>Genomic evolution and insights into agronomic trait innovations of Sesamum species.</title>
        <authorList>
            <person name="Miao H."/>
            <person name="Wang L."/>
            <person name="Qu L."/>
            <person name="Liu H."/>
            <person name="Sun Y."/>
            <person name="Le M."/>
            <person name="Wang Q."/>
            <person name="Wei S."/>
            <person name="Zheng Y."/>
            <person name="Lin W."/>
            <person name="Duan Y."/>
            <person name="Cao H."/>
            <person name="Xiong S."/>
            <person name="Wang X."/>
            <person name="Wei L."/>
            <person name="Li C."/>
            <person name="Ma Q."/>
            <person name="Ju M."/>
            <person name="Zhao R."/>
            <person name="Li G."/>
            <person name="Mu C."/>
            <person name="Tian Q."/>
            <person name="Mei H."/>
            <person name="Zhang T."/>
            <person name="Gao T."/>
            <person name="Zhang H."/>
        </authorList>
    </citation>
    <scope>NUCLEOTIDE SEQUENCE</scope>
    <source>
        <strain evidence="1">G01</strain>
    </source>
</reference>
<evidence type="ECO:0000313" key="1">
    <source>
        <dbReference type="EMBL" id="KAL0302490.1"/>
    </source>
</evidence>
<comment type="caution">
    <text evidence="1">The sequence shown here is derived from an EMBL/GenBank/DDBJ whole genome shotgun (WGS) entry which is preliminary data.</text>
</comment>
<accession>A0AAW2K735</accession>